<dbReference type="Pfam" id="PF02075">
    <property type="entry name" value="RuvC"/>
    <property type="match status" value="1"/>
</dbReference>
<feature type="binding site" evidence="13">
    <location>
        <position position="7"/>
    </location>
    <ligand>
        <name>Mg(2+)</name>
        <dbReference type="ChEBI" id="CHEBI:18420"/>
        <label>1</label>
    </ligand>
</feature>
<dbReference type="NCBIfam" id="TIGR00228">
    <property type="entry name" value="ruvC"/>
    <property type="match status" value="1"/>
</dbReference>
<feature type="active site" evidence="13">
    <location>
        <position position="7"/>
    </location>
</feature>
<evidence type="ECO:0000256" key="13">
    <source>
        <dbReference type="HAMAP-Rule" id="MF_00034"/>
    </source>
</evidence>
<name>A0A2S6INY7_9ACTN</name>
<dbReference type="InterPro" id="IPR020563">
    <property type="entry name" value="X-over_junc_endoDNase_Mg_BS"/>
</dbReference>
<evidence type="ECO:0000313" key="16">
    <source>
        <dbReference type="Proteomes" id="UP000239485"/>
    </source>
</evidence>
<keyword evidence="6 13" id="KW-0227">DNA damage</keyword>
<dbReference type="PANTHER" id="PTHR30194:SF3">
    <property type="entry name" value="CROSSOVER JUNCTION ENDODEOXYRIBONUCLEASE RUVC"/>
    <property type="match status" value="1"/>
</dbReference>
<dbReference type="InterPro" id="IPR012337">
    <property type="entry name" value="RNaseH-like_sf"/>
</dbReference>
<comment type="function">
    <text evidence="13">The RuvA-RuvB-RuvC complex processes Holliday junction (HJ) DNA during genetic recombination and DNA repair. Endonuclease that resolves HJ intermediates. Cleaves cruciform DNA by making single-stranded nicks across the HJ at symmetrical positions within the homologous arms, yielding a 5'-phosphate and a 3'-hydroxyl group; requires a central core of homology in the junction. The consensus cleavage sequence is 5'-(A/T)TT(C/G)-3'. Cleavage occurs on the 3'-side of the TT dinucleotide at the point of strand exchange. HJ branch migration catalyzed by RuvA-RuvB allows RuvC to scan DNA until it finds its consensus sequence, where it cleaves and resolves the cruciform DNA.</text>
</comment>
<dbReference type="CDD" id="cd16962">
    <property type="entry name" value="RuvC"/>
    <property type="match status" value="1"/>
</dbReference>
<dbReference type="GO" id="GO:0000287">
    <property type="term" value="F:magnesium ion binding"/>
    <property type="evidence" value="ECO:0007669"/>
    <property type="project" value="UniProtKB-UniRule"/>
</dbReference>
<dbReference type="OrthoDB" id="9805499at2"/>
<gene>
    <name evidence="13" type="primary">ruvC</name>
    <name evidence="15" type="ORF">CLV92_10562</name>
</gene>
<feature type="active site" evidence="13">
    <location>
        <position position="68"/>
    </location>
</feature>
<dbReference type="GO" id="GO:0006281">
    <property type="term" value="P:DNA repair"/>
    <property type="evidence" value="ECO:0007669"/>
    <property type="project" value="UniProtKB-UniRule"/>
</dbReference>
<dbReference type="InterPro" id="IPR036397">
    <property type="entry name" value="RNaseH_sf"/>
</dbReference>
<dbReference type="GO" id="GO:0005737">
    <property type="term" value="C:cytoplasm"/>
    <property type="evidence" value="ECO:0007669"/>
    <property type="project" value="UniProtKB-SubCell"/>
</dbReference>
<dbReference type="AlphaFoldDB" id="A0A2S6INY7"/>
<dbReference type="PROSITE" id="PS01321">
    <property type="entry name" value="RUVC"/>
    <property type="match status" value="1"/>
</dbReference>
<evidence type="ECO:0000256" key="10">
    <source>
        <dbReference type="ARBA" id="ARBA00023172"/>
    </source>
</evidence>
<keyword evidence="2 13" id="KW-0963">Cytoplasm</keyword>
<dbReference type="Proteomes" id="UP000239485">
    <property type="component" value="Unassembled WGS sequence"/>
</dbReference>
<sequence length="190" mass="19451">MRVLAVDPGLTRCGLAVVDGTGGSRATMVAVGVVRTPAADPVAQRLLAVSEGLEEWLDEHAPDVVAVERVFAQANVRSVMGTAQAAGLVLVAAARRGLPVATHTPSEVKAAVSGNGRAEKAQVAAMVTRILGLAEAPRPADATDALALALCHLWRGGASTRLEAAAHAALVTGRRNGYAEAVRAARGRRS</sequence>
<dbReference type="InterPro" id="IPR002176">
    <property type="entry name" value="X-over_junc_endoDNase_RuvC"/>
</dbReference>
<evidence type="ECO:0000256" key="4">
    <source>
        <dbReference type="ARBA" id="ARBA00022723"/>
    </source>
</evidence>
<comment type="catalytic activity">
    <reaction evidence="12 13">
        <text>Endonucleolytic cleavage at a junction such as a reciprocal single-stranded crossover between two homologous DNA duplexes (Holliday junction).</text>
        <dbReference type="EC" id="3.1.21.10"/>
    </reaction>
</comment>
<dbReference type="GO" id="GO:0003677">
    <property type="term" value="F:DNA binding"/>
    <property type="evidence" value="ECO:0007669"/>
    <property type="project" value="UniProtKB-KW"/>
</dbReference>
<keyword evidence="8 13" id="KW-0460">Magnesium</keyword>
<organism evidence="15 16">
    <name type="scientific">Kineococcus xinjiangensis</name>
    <dbReference type="NCBI Taxonomy" id="512762"/>
    <lineage>
        <taxon>Bacteria</taxon>
        <taxon>Bacillati</taxon>
        <taxon>Actinomycetota</taxon>
        <taxon>Actinomycetes</taxon>
        <taxon>Kineosporiales</taxon>
        <taxon>Kineosporiaceae</taxon>
        <taxon>Kineococcus</taxon>
    </lineage>
</organism>
<evidence type="ECO:0000256" key="5">
    <source>
        <dbReference type="ARBA" id="ARBA00022759"/>
    </source>
</evidence>
<dbReference type="Gene3D" id="3.30.420.10">
    <property type="entry name" value="Ribonuclease H-like superfamily/Ribonuclease H"/>
    <property type="match status" value="1"/>
</dbReference>
<dbReference type="EMBL" id="PTJD01000005">
    <property type="protein sequence ID" value="PPK95963.1"/>
    <property type="molecule type" value="Genomic_DNA"/>
</dbReference>
<keyword evidence="5 13" id="KW-0255">Endonuclease</keyword>
<keyword evidence="3 13" id="KW-0540">Nuclease</keyword>
<keyword evidence="16" id="KW-1185">Reference proteome</keyword>
<keyword evidence="4 13" id="KW-0479">Metal-binding</keyword>
<evidence type="ECO:0000313" key="15">
    <source>
        <dbReference type="EMBL" id="PPK95963.1"/>
    </source>
</evidence>
<comment type="subcellular location">
    <subcellularLocation>
        <location evidence="13">Cytoplasm</location>
    </subcellularLocation>
</comment>
<feature type="binding site" evidence="13">
    <location>
        <position position="141"/>
    </location>
    <ligand>
        <name>Mg(2+)</name>
        <dbReference type="ChEBI" id="CHEBI:18420"/>
        <label>1</label>
    </ligand>
</feature>
<dbReference type="SUPFAM" id="SSF53098">
    <property type="entry name" value="Ribonuclease H-like"/>
    <property type="match status" value="1"/>
</dbReference>
<dbReference type="GO" id="GO:0006310">
    <property type="term" value="P:DNA recombination"/>
    <property type="evidence" value="ECO:0007669"/>
    <property type="project" value="UniProtKB-UniRule"/>
</dbReference>
<dbReference type="GO" id="GO:0048476">
    <property type="term" value="C:Holliday junction resolvase complex"/>
    <property type="evidence" value="ECO:0007669"/>
    <property type="project" value="UniProtKB-UniRule"/>
</dbReference>
<keyword evidence="10 13" id="KW-0233">DNA recombination</keyword>
<feature type="binding site" evidence="13">
    <location>
        <position position="68"/>
    </location>
    <ligand>
        <name>Mg(2+)</name>
        <dbReference type="ChEBI" id="CHEBI:18420"/>
        <label>2</label>
    </ligand>
</feature>
<evidence type="ECO:0000256" key="7">
    <source>
        <dbReference type="ARBA" id="ARBA00022801"/>
    </source>
</evidence>
<evidence type="ECO:0000256" key="6">
    <source>
        <dbReference type="ARBA" id="ARBA00022763"/>
    </source>
</evidence>
<dbReference type="RefSeq" id="WP_104432356.1">
    <property type="nucleotide sequence ID" value="NZ_PTJD01000005.1"/>
</dbReference>
<evidence type="ECO:0000256" key="3">
    <source>
        <dbReference type="ARBA" id="ARBA00022722"/>
    </source>
</evidence>
<comment type="cofactor">
    <cofactor evidence="13">
        <name>Mg(2+)</name>
        <dbReference type="ChEBI" id="CHEBI:18420"/>
    </cofactor>
    <text evidence="13">Binds 2 Mg(2+) ion per subunit.</text>
</comment>
<evidence type="ECO:0000256" key="12">
    <source>
        <dbReference type="ARBA" id="ARBA00029354"/>
    </source>
</evidence>
<feature type="active site" evidence="13">
    <location>
        <position position="141"/>
    </location>
</feature>
<dbReference type="PANTHER" id="PTHR30194">
    <property type="entry name" value="CROSSOVER JUNCTION ENDODEOXYRIBONUCLEASE RUVC"/>
    <property type="match status" value="1"/>
</dbReference>
<evidence type="ECO:0000256" key="1">
    <source>
        <dbReference type="ARBA" id="ARBA00009518"/>
    </source>
</evidence>
<dbReference type="FunFam" id="3.30.420.10:FF:000002">
    <property type="entry name" value="Crossover junction endodeoxyribonuclease RuvC"/>
    <property type="match status" value="1"/>
</dbReference>
<evidence type="ECO:0000256" key="2">
    <source>
        <dbReference type="ARBA" id="ARBA00022490"/>
    </source>
</evidence>
<accession>A0A2S6INY7</accession>
<reference evidence="15 16" key="1">
    <citation type="submission" date="2018-02" db="EMBL/GenBank/DDBJ databases">
        <title>Genomic Encyclopedia of Archaeal and Bacterial Type Strains, Phase II (KMG-II): from individual species to whole genera.</title>
        <authorList>
            <person name="Goeker M."/>
        </authorList>
    </citation>
    <scope>NUCLEOTIDE SEQUENCE [LARGE SCALE GENOMIC DNA]</scope>
    <source>
        <strain evidence="15 16">DSM 22857</strain>
    </source>
</reference>
<dbReference type="GO" id="GO:0008821">
    <property type="term" value="F:crossover junction DNA endonuclease activity"/>
    <property type="evidence" value="ECO:0007669"/>
    <property type="project" value="UniProtKB-UniRule"/>
</dbReference>
<dbReference type="EC" id="3.1.21.10" evidence="13 14"/>
<keyword evidence="7 13" id="KW-0378">Hydrolase</keyword>
<dbReference type="PRINTS" id="PR00696">
    <property type="entry name" value="RSOLVASERUVC"/>
</dbReference>
<comment type="similarity">
    <text evidence="1 13">Belongs to the RuvC family.</text>
</comment>
<evidence type="ECO:0000256" key="9">
    <source>
        <dbReference type="ARBA" id="ARBA00023125"/>
    </source>
</evidence>
<proteinExistence type="inferred from homology"/>
<keyword evidence="9 13" id="KW-0238">DNA-binding</keyword>
<keyword evidence="11 13" id="KW-0234">DNA repair</keyword>
<comment type="caution">
    <text evidence="15">The sequence shown here is derived from an EMBL/GenBank/DDBJ whole genome shotgun (WGS) entry which is preliminary data.</text>
</comment>
<evidence type="ECO:0000256" key="8">
    <source>
        <dbReference type="ARBA" id="ARBA00022842"/>
    </source>
</evidence>
<protein>
    <recommendedName>
        <fullName evidence="13 14">Crossover junction endodeoxyribonuclease RuvC</fullName>
        <ecNumber evidence="13 14">3.1.21.10</ecNumber>
    </recommendedName>
    <alternativeName>
        <fullName evidence="13">Holliday junction nuclease RuvC</fullName>
    </alternativeName>
    <alternativeName>
        <fullName evidence="13">Holliday junction resolvase RuvC</fullName>
    </alternativeName>
</protein>
<evidence type="ECO:0000256" key="11">
    <source>
        <dbReference type="ARBA" id="ARBA00023204"/>
    </source>
</evidence>
<evidence type="ECO:0000256" key="14">
    <source>
        <dbReference type="NCBIfam" id="TIGR00228"/>
    </source>
</evidence>
<dbReference type="HAMAP" id="MF_00034">
    <property type="entry name" value="RuvC"/>
    <property type="match status" value="1"/>
</dbReference>
<comment type="subunit">
    <text evidence="13">Homodimer which binds Holliday junction (HJ) DNA. The HJ becomes 2-fold symmetrical on binding to RuvC with unstacked arms; it has a different conformation from HJ DNA in complex with RuvA. In the full resolvosome a probable DNA-RuvA(4)-RuvB(12)-RuvC(2) complex forms which resolves the HJ.</text>
</comment>